<evidence type="ECO:0008006" key="4">
    <source>
        <dbReference type="Google" id="ProtNLM"/>
    </source>
</evidence>
<dbReference type="Proteomes" id="UP001333710">
    <property type="component" value="Chromosome"/>
</dbReference>
<feature type="signal peptide" evidence="1">
    <location>
        <begin position="1"/>
        <end position="20"/>
    </location>
</feature>
<keyword evidence="1" id="KW-0732">Signal</keyword>
<dbReference type="AlphaFoldDB" id="A0AA48HWV0"/>
<organism evidence="2 3">
    <name type="scientific">Planctobacterium marinum</name>
    <dbReference type="NCBI Taxonomy" id="1631968"/>
    <lineage>
        <taxon>Bacteria</taxon>
        <taxon>Pseudomonadati</taxon>
        <taxon>Pseudomonadota</taxon>
        <taxon>Gammaproteobacteria</taxon>
        <taxon>Alteromonadales</taxon>
        <taxon>Alteromonadaceae</taxon>
        <taxon>Planctobacterium</taxon>
    </lineage>
</organism>
<protein>
    <recommendedName>
        <fullName evidence="4">Peptidase M48 domain-containing protein</fullName>
    </recommendedName>
</protein>
<feature type="chain" id="PRO_5041326523" description="Peptidase M48 domain-containing protein" evidence="1">
    <location>
        <begin position="21"/>
        <end position="247"/>
    </location>
</feature>
<evidence type="ECO:0000256" key="1">
    <source>
        <dbReference type="SAM" id="SignalP"/>
    </source>
</evidence>
<name>A0AA48HWV0_9ALTE</name>
<evidence type="ECO:0000313" key="3">
    <source>
        <dbReference type="Proteomes" id="UP001333710"/>
    </source>
</evidence>
<proteinExistence type="predicted"/>
<dbReference type="KEGG" id="pmaw:MACH26_15760"/>
<gene>
    <name evidence="2" type="ORF">MACH26_15760</name>
</gene>
<evidence type="ECO:0000313" key="2">
    <source>
        <dbReference type="EMBL" id="BDX06055.1"/>
    </source>
</evidence>
<reference evidence="2" key="1">
    <citation type="submission" date="2023-01" db="EMBL/GenBank/DDBJ databases">
        <title>Complete genome sequence of Planctobacterium marinum strain Dej080120_11.</title>
        <authorList>
            <person name="Ueki S."/>
            <person name="Maruyama F."/>
        </authorList>
    </citation>
    <scope>NUCLEOTIDE SEQUENCE</scope>
    <source>
        <strain evidence="2">Dej080120_11</strain>
    </source>
</reference>
<keyword evidence="3" id="KW-1185">Reference proteome</keyword>
<sequence>MDVRISIFILFWLFSRQAIASESCQQALEEIGTQSDNVEIVCTSLLKNKAGQSIRAQTQVNFSRRTIKVLLDDTLSGAELEMSLEHELAHVAQYQAWFDGFIGDSEYQERLQTLHNLVAPKGLNSTYQTLARLKRHSMFRAHPERWLQAYANIHFCMEYQAWHREAEQAQKEGIPFLLMTAEVTAIVNDNEQALVDYINQATIKHIYPEGFNPRQLQLALDGCPDGNNPVDMFRSSIVALELTFTED</sequence>
<accession>A0AA48HWV0</accession>
<dbReference type="EMBL" id="AP027272">
    <property type="protein sequence ID" value="BDX06055.1"/>
    <property type="molecule type" value="Genomic_DNA"/>
</dbReference>